<dbReference type="Pfam" id="PF05052">
    <property type="entry name" value="MerE"/>
    <property type="match status" value="1"/>
</dbReference>
<feature type="transmembrane region" description="Helical" evidence="1">
    <location>
        <begin position="36"/>
        <end position="58"/>
    </location>
</feature>
<dbReference type="InterPro" id="IPR007746">
    <property type="entry name" value="MerE"/>
</dbReference>
<sequence length="81" mass="8306">MPTRRTLGLIGVALTCPCHAVPLLLLVGGGGTAVVLQHLGLVIGVLTGLFLVSLWLLLRPSRDTAVPVNAVGGASRDRSTP</sequence>
<dbReference type="RefSeq" id="WP_284349726.1">
    <property type="nucleotide sequence ID" value="NZ_BRXS01000003.1"/>
</dbReference>
<evidence type="ECO:0000313" key="3">
    <source>
        <dbReference type="Proteomes" id="UP001161325"/>
    </source>
</evidence>
<comment type="caution">
    <text evidence="2">The sequence shown here is derived from an EMBL/GenBank/DDBJ whole genome shotgun (WGS) entry which is preliminary data.</text>
</comment>
<evidence type="ECO:0008006" key="4">
    <source>
        <dbReference type="Google" id="ProtNLM"/>
    </source>
</evidence>
<accession>A0AA37Q7Q5</accession>
<reference evidence="2" key="1">
    <citation type="submission" date="2022-08" db="EMBL/GenBank/DDBJ databases">
        <title>Draft genome sequencing of Roseisolibacter agri AW1220.</title>
        <authorList>
            <person name="Tobiishi Y."/>
            <person name="Tonouchi A."/>
        </authorList>
    </citation>
    <scope>NUCLEOTIDE SEQUENCE</scope>
    <source>
        <strain evidence="2">AW1220</strain>
    </source>
</reference>
<protein>
    <recommendedName>
        <fullName evidence="4">Mercury resistance protein</fullName>
    </recommendedName>
</protein>
<gene>
    <name evidence="2" type="ORF">rosag_17900</name>
</gene>
<evidence type="ECO:0000313" key="2">
    <source>
        <dbReference type="EMBL" id="GLC25277.1"/>
    </source>
</evidence>
<dbReference type="GO" id="GO:0015097">
    <property type="term" value="F:mercury ion transmembrane transporter activity"/>
    <property type="evidence" value="ECO:0007669"/>
    <property type="project" value="InterPro"/>
</dbReference>
<organism evidence="2 3">
    <name type="scientific">Roseisolibacter agri</name>
    <dbReference type="NCBI Taxonomy" id="2014610"/>
    <lineage>
        <taxon>Bacteria</taxon>
        <taxon>Pseudomonadati</taxon>
        <taxon>Gemmatimonadota</taxon>
        <taxon>Gemmatimonadia</taxon>
        <taxon>Gemmatimonadales</taxon>
        <taxon>Gemmatimonadaceae</taxon>
        <taxon>Roseisolibacter</taxon>
    </lineage>
</organism>
<name>A0AA37Q7Q5_9BACT</name>
<keyword evidence="1" id="KW-0472">Membrane</keyword>
<keyword evidence="1" id="KW-1133">Transmembrane helix</keyword>
<dbReference type="Proteomes" id="UP001161325">
    <property type="component" value="Unassembled WGS sequence"/>
</dbReference>
<evidence type="ECO:0000256" key="1">
    <source>
        <dbReference type="SAM" id="Phobius"/>
    </source>
</evidence>
<keyword evidence="1" id="KW-0812">Transmembrane</keyword>
<dbReference type="GO" id="GO:0016020">
    <property type="term" value="C:membrane"/>
    <property type="evidence" value="ECO:0007669"/>
    <property type="project" value="InterPro"/>
</dbReference>
<dbReference type="EMBL" id="BRXS01000003">
    <property type="protein sequence ID" value="GLC25277.1"/>
    <property type="molecule type" value="Genomic_DNA"/>
</dbReference>
<keyword evidence="3" id="KW-1185">Reference proteome</keyword>
<dbReference type="AlphaFoldDB" id="A0AA37Q7Q5"/>
<proteinExistence type="predicted"/>